<evidence type="ECO:0000313" key="3">
    <source>
        <dbReference type="EMBL" id="KAB8211628.1"/>
    </source>
</evidence>
<proteinExistence type="inferred from homology"/>
<reference evidence="3 4" key="1">
    <citation type="submission" date="2019-04" db="EMBL/GenBank/DDBJ databases">
        <title>Fungal friends and foes A comparative genomics study of 23 Aspergillus species from section Flavi.</title>
        <authorList>
            <consortium name="DOE Joint Genome Institute"/>
            <person name="Kjaerbolling I."/>
            <person name="Vesth T.C."/>
            <person name="Frisvad J.C."/>
            <person name="Nybo J.L."/>
            <person name="Theobald S."/>
            <person name="Kildgaard S."/>
            <person name="Petersen T.I."/>
            <person name="Kuo A."/>
            <person name="Sato A."/>
            <person name="Lyhne E.K."/>
            <person name="Kogle M.E."/>
            <person name="Wiebenga A."/>
            <person name="Kun R.S."/>
            <person name="Lubbers R.J."/>
            <person name="Makela M.R."/>
            <person name="Barry K."/>
            <person name="Chovatia M."/>
            <person name="Clum A."/>
            <person name="Daum C."/>
            <person name="Haridas S."/>
            <person name="He G."/>
            <person name="LaButti K."/>
            <person name="Lipzen A."/>
            <person name="Mondo S."/>
            <person name="Pangilinan J."/>
            <person name="Riley R."/>
            <person name="Salamov A."/>
            <person name="Simmons B.A."/>
            <person name="Magnuson J.K."/>
            <person name="Henrissat B."/>
            <person name="Mortensen U.H."/>
            <person name="Larsen T.O."/>
            <person name="De vries R.P."/>
            <person name="Grigoriev I.V."/>
            <person name="Machida M."/>
            <person name="Baker S.E."/>
            <person name="Andersen M.R."/>
        </authorList>
    </citation>
    <scope>NUCLEOTIDE SEQUENCE [LARGE SCALE GENOMIC DNA]</scope>
    <source>
        <strain evidence="3 4">CBS 117618</strain>
    </source>
</reference>
<evidence type="ECO:0000313" key="4">
    <source>
        <dbReference type="Proteomes" id="UP000326532"/>
    </source>
</evidence>
<keyword evidence="2" id="KW-0456">Lyase</keyword>
<dbReference type="InterPro" id="IPR009906">
    <property type="entry name" value="D-Glu_cyclase"/>
</dbReference>
<dbReference type="SUPFAM" id="SSF160920">
    <property type="entry name" value="PSTPO5379-like"/>
    <property type="match status" value="1"/>
</dbReference>
<dbReference type="GO" id="GO:0006536">
    <property type="term" value="P:glutamate metabolic process"/>
    <property type="evidence" value="ECO:0007669"/>
    <property type="project" value="TreeGrafter"/>
</dbReference>
<dbReference type="PANTHER" id="PTHR32022">
    <property type="entry name" value="D-GLUTAMATE CYCLASE, MITOCHONDRIAL"/>
    <property type="match status" value="1"/>
</dbReference>
<dbReference type="OMA" id="NVPMYKT"/>
<dbReference type="InterPro" id="IPR038021">
    <property type="entry name" value="Putative_hydro-lyase"/>
</dbReference>
<gene>
    <name evidence="3" type="ORF">BDV34DRAFT_184972</name>
</gene>
<name>A0A5N6E2G9_ASPPA</name>
<dbReference type="Gene3D" id="3.30.2040.10">
    <property type="entry name" value="PSTPO5379-like domain"/>
    <property type="match status" value="1"/>
</dbReference>
<evidence type="ECO:0008006" key="5">
    <source>
        <dbReference type="Google" id="ProtNLM"/>
    </source>
</evidence>
<keyword evidence="4" id="KW-1185">Reference proteome</keyword>
<dbReference type="PANTHER" id="PTHR32022:SF10">
    <property type="entry name" value="D-GLUTAMATE CYCLASE, MITOCHONDRIAL"/>
    <property type="match status" value="1"/>
</dbReference>
<dbReference type="Gene3D" id="3.40.1640.10">
    <property type="entry name" value="PSTPO5379-like"/>
    <property type="match status" value="1"/>
</dbReference>
<dbReference type="EMBL" id="ML734938">
    <property type="protein sequence ID" value="KAB8211628.1"/>
    <property type="molecule type" value="Genomic_DNA"/>
</dbReference>
<accession>A0A5N6E2G9</accession>
<dbReference type="FunFam" id="3.30.2040.10:FF:000001">
    <property type="entry name" value="D-glutamate cyclase, mitochondrial"/>
    <property type="match status" value="1"/>
</dbReference>
<protein>
    <recommendedName>
        <fullName evidence="5">DUF1445 domain protein</fullName>
    </recommendedName>
</protein>
<sequence length="324" mass="36595">MLQPLLVVDTPSWRKKPFSFRGESHITLRSSTSTQTNDHHNTLVEMDPTQGQTAHQVRLLGRHNHITNTSGLAPGYLQANLLILPSKHAEDFHNLCLRNPVSCPLLGLTQKGNPHIIYPSSCIKDKDFDLRTDCPKYRVYKDGKYIESRTDLMNLWTDDYVGFLIGCSFSFEDALSDAGLKPRHQDTGTIVAMYKTRIPLLASGIFKNGTCIVSMRPYRVEDVERVREITRPFLATHGEPVDWGWDALERLGISDIEKPDFGERQIFEEGEIPVFWACGVTPQMAVESAADRIEGLVFAHEPAHMLVTDFTVKDLKTLGKPLYN</sequence>
<dbReference type="VEuPathDB" id="FungiDB:BDV34DRAFT_184972"/>
<comment type="similarity">
    <text evidence="1">Belongs to the D-glutamate cyclase family.</text>
</comment>
<evidence type="ECO:0000256" key="2">
    <source>
        <dbReference type="ARBA" id="ARBA00023239"/>
    </source>
</evidence>
<evidence type="ECO:0000256" key="1">
    <source>
        <dbReference type="ARBA" id="ARBA00007896"/>
    </source>
</evidence>
<organism evidence="3 4">
    <name type="scientific">Aspergillus parasiticus</name>
    <dbReference type="NCBI Taxonomy" id="5067"/>
    <lineage>
        <taxon>Eukaryota</taxon>
        <taxon>Fungi</taxon>
        <taxon>Dikarya</taxon>
        <taxon>Ascomycota</taxon>
        <taxon>Pezizomycotina</taxon>
        <taxon>Eurotiomycetes</taxon>
        <taxon>Eurotiomycetidae</taxon>
        <taxon>Eurotiales</taxon>
        <taxon>Aspergillaceae</taxon>
        <taxon>Aspergillus</taxon>
        <taxon>Aspergillus subgen. Circumdati</taxon>
    </lineage>
</organism>
<dbReference type="Proteomes" id="UP000326532">
    <property type="component" value="Unassembled WGS sequence"/>
</dbReference>
<dbReference type="GO" id="GO:0047820">
    <property type="term" value="F:D-glutamate cyclase activity"/>
    <property type="evidence" value="ECO:0007669"/>
    <property type="project" value="TreeGrafter"/>
</dbReference>
<dbReference type="Pfam" id="PF07286">
    <property type="entry name" value="D-Glu_cyclase"/>
    <property type="match status" value="1"/>
</dbReference>
<dbReference type="AlphaFoldDB" id="A0A5N6E2G9"/>